<dbReference type="AlphaFoldDB" id="A0A813HRR3"/>
<proteinExistence type="predicted"/>
<keyword evidence="3" id="KW-1185">Reference proteome</keyword>
<feature type="non-terminal residue" evidence="2">
    <location>
        <position position="1"/>
    </location>
</feature>
<sequence length="119" mass="12641">SLAGFQGAPVPPNLQPGCSGIMHRALQQQQLLLQRPAANMLPDQEFIPINTESPSLDRRHVFGDVPITSSLFSSPFAMFGPVTGYGEGPPGLGSDLLADLHADSQPVEHAATSRHKTDS</sequence>
<dbReference type="Proteomes" id="UP000654075">
    <property type="component" value="Unassembled WGS sequence"/>
</dbReference>
<evidence type="ECO:0000313" key="2">
    <source>
        <dbReference type="EMBL" id="CAE8640089.1"/>
    </source>
</evidence>
<protein>
    <submittedName>
        <fullName evidence="2">Uncharacterized protein</fullName>
    </submittedName>
</protein>
<gene>
    <name evidence="2" type="ORF">PGLA1383_LOCUS55029</name>
</gene>
<accession>A0A813HRR3</accession>
<evidence type="ECO:0000256" key="1">
    <source>
        <dbReference type="SAM" id="MobiDB-lite"/>
    </source>
</evidence>
<evidence type="ECO:0000313" key="3">
    <source>
        <dbReference type="Proteomes" id="UP000654075"/>
    </source>
</evidence>
<reference evidence="2" key="1">
    <citation type="submission" date="2021-02" db="EMBL/GenBank/DDBJ databases">
        <authorList>
            <person name="Dougan E. K."/>
            <person name="Rhodes N."/>
            <person name="Thang M."/>
            <person name="Chan C."/>
        </authorList>
    </citation>
    <scope>NUCLEOTIDE SEQUENCE</scope>
</reference>
<feature type="region of interest" description="Disordered" evidence="1">
    <location>
        <begin position="88"/>
        <end position="119"/>
    </location>
</feature>
<comment type="caution">
    <text evidence="2">The sequence shown here is derived from an EMBL/GenBank/DDBJ whole genome shotgun (WGS) entry which is preliminary data.</text>
</comment>
<organism evidence="2 3">
    <name type="scientific">Polarella glacialis</name>
    <name type="common">Dinoflagellate</name>
    <dbReference type="NCBI Taxonomy" id="89957"/>
    <lineage>
        <taxon>Eukaryota</taxon>
        <taxon>Sar</taxon>
        <taxon>Alveolata</taxon>
        <taxon>Dinophyceae</taxon>
        <taxon>Suessiales</taxon>
        <taxon>Suessiaceae</taxon>
        <taxon>Polarella</taxon>
    </lineage>
</organism>
<dbReference type="EMBL" id="CAJNNV010032472">
    <property type="protein sequence ID" value="CAE8640089.1"/>
    <property type="molecule type" value="Genomic_DNA"/>
</dbReference>
<name>A0A813HRR3_POLGL</name>